<evidence type="ECO:0000313" key="3">
    <source>
        <dbReference type="Proteomes" id="UP000023152"/>
    </source>
</evidence>
<dbReference type="Proteomes" id="UP000023152">
    <property type="component" value="Unassembled WGS sequence"/>
</dbReference>
<gene>
    <name evidence="2" type="ORF">RFI_35035</name>
</gene>
<organism evidence="2 3">
    <name type="scientific">Reticulomyxa filosa</name>
    <dbReference type="NCBI Taxonomy" id="46433"/>
    <lineage>
        <taxon>Eukaryota</taxon>
        <taxon>Sar</taxon>
        <taxon>Rhizaria</taxon>
        <taxon>Retaria</taxon>
        <taxon>Foraminifera</taxon>
        <taxon>Monothalamids</taxon>
        <taxon>Reticulomyxidae</taxon>
        <taxon>Reticulomyxa</taxon>
    </lineage>
</organism>
<sequence>MSKEEDKFIEAAEDKETEKEDDSASASAGCHNDIEEESVWELIWKQQQREEMEADTDKLIAKKKNPWKTETPKIIKKGETHEIWHSRQLTDKQPKRLESLKAQQQQQQRSKTSQLKRVHVMLNSCKSLRIYGTCYYHGVTKTCATCSVVSMRSADAKSQIRRGRSCDCKKKKKRACYVKKKTRSFFLHDNSNSDIVSSNLRHADYVFTALSILDRFAVLIFSSSKSVRVAMYFDSSTIVQPFYQGSILLGKDSWFFFCFFFFKKKRRLHTHIHICTNI</sequence>
<feature type="region of interest" description="Disordered" evidence="1">
    <location>
        <begin position="70"/>
        <end position="113"/>
    </location>
</feature>
<proteinExistence type="predicted"/>
<feature type="compositionally biased region" description="Basic and acidic residues" evidence="1">
    <location>
        <begin position="70"/>
        <end position="99"/>
    </location>
</feature>
<accession>X6LNX2</accession>
<reference evidence="2 3" key="1">
    <citation type="journal article" date="2013" name="Curr. Biol.">
        <title>The Genome of the Foraminiferan Reticulomyxa filosa.</title>
        <authorList>
            <person name="Glockner G."/>
            <person name="Hulsmann N."/>
            <person name="Schleicher M."/>
            <person name="Noegel A.A."/>
            <person name="Eichinger L."/>
            <person name="Gallinger C."/>
            <person name="Pawlowski J."/>
            <person name="Sierra R."/>
            <person name="Euteneuer U."/>
            <person name="Pillet L."/>
            <person name="Moustafa A."/>
            <person name="Platzer M."/>
            <person name="Groth M."/>
            <person name="Szafranski K."/>
            <person name="Schliwa M."/>
        </authorList>
    </citation>
    <scope>NUCLEOTIDE SEQUENCE [LARGE SCALE GENOMIC DNA]</scope>
</reference>
<feature type="region of interest" description="Disordered" evidence="1">
    <location>
        <begin position="1"/>
        <end position="34"/>
    </location>
</feature>
<evidence type="ECO:0000256" key="1">
    <source>
        <dbReference type="SAM" id="MobiDB-lite"/>
    </source>
</evidence>
<comment type="caution">
    <text evidence="2">The sequence shown here is derived from an EMBL/GenBank/DDBJ whole genome shotgun (WGS) entry which is preliminary data.</text>
</comment>
<dbReference type="AlphaFoldDB" id="X6LNX2"/>
<evidence type="ECO:0000313" key="2">
    <source>
        <dbReference type="EMBL" id="ETO02400.1"/>
    </source>
</evidence>
<dbReference type="EMBL" id="ASPP01035883">
    <property type="protein sequence ID" value="ETO02400.1"/>
    <property type="molecule type" value="Genomic_DNA"/>
</dbReference>
<protein>
    <submittedName>
        <fullName evidence="2">Uncharacterized protein</fullName>
    </submittedName>
</protein>
<feature type="compositionally biased region" description="Basic and acidic residues" evidence="1">
    <location>
        <begin position="1"/>
        <end position="18"/>
    </location>
</feature>
<feature type="compositionally biased region" description="Low complexity" evidence="1">
    <location>
        <begin position="100"/>
        <end position="113"/>
    </location>
</feature>
<keyword evidence="3" id="KW-1185">Reference proteome</keyword>
<name>X6LNX2_RETFI</name>